<organism evidence="13 14">
    <name type="scientific">Pajaroellobacter abortibovis</name>
    <dbReference type="NCBI Taxonomy" id="1882918"/>
    <lineage>
        <taxon>Bacteria</taxon>
        <taxon>Pseudomonadati</taxon>
        <taxon>Myxococcota</taxon>
        <taxon>Polyangia</taxon>
        <taxon>Polyangiales</taxon>
        <taxon>Polyangiaceae</taxon>
    </lineage>
</organism>
<dbReference type="Gene3D" id="1.10.3090.10">
    <property type="entry name" value="cca-adding enzyme, domain 2"/>
    <property type="match status" value="1"/>
</dbReference>
<evidence type="ECO:0000256" key="3">
    <source>
        <dbReference type="ARBA" id="ARBA00022694"/>
    </source>
</evidence>
<dbReference type="InterPro" id="IPR050264">
    <property type="entry name" value="Bact_CCA-adding_enz_type3_sf"/>
</dbReference>
<evidence type="ECO:0000256" key="4">
    <source>
        <dbReference type="ARBA" id="ARBA00022695"/>
    </source>
</evidence>
<keyword evidence="2 9" id="KW-0808">Transferase</keyword>
<dbReference type="Pfam" id="PF13735">
    <property type="entry name" value="tRNA_NucTran2_2"/>
    <property type="match status" value="1"/>
</dbReference>
<evidence type="ECO:0000313" key="13">
    <source>
        <dbReference type="EMBL" id="APS00876.1"/>
    </source>
</evidence>
<dbReference type="Gene3D" id="1.10.246.80">
    <property type="match status" value="1"/>
</dbReference>
<keyword evidence="6" id="KW-0547">Nucleotide-binding</keyword>
<keyword evidence="3" id="KW-0819">tRNA processing</keyword>
<dbReference type="KEGG" id="pabo:BCY86_03725"/>
<keyword evidence="7" id="KW-0460">Magnesium</keyword>
<dbReference type="CDD" id="cd00077">
    <property type="entry name" value="HDc"/>
    <property type="match status" value="1"/>
</dbReference>
<reference evidence="13 14" key="1">
    <citation type="submission" date="2016-08" db="EMBL/GenBank/DDBJ databases">
        <title>Identification and validation of antigenic proteins from Pajaroellobacter abortibovis using de-novo genome sequence assembly and reverse vaccinology.</title>
        <authorList>
            <person name="Welly B.T."/>
            <person name="Miller M.R."/>
            <person name="Stott J.L."/>
            <person name="Blanchard M.T."/>
            <person name="Islas-Trejo A.D."/>
            <person name="O'Rourke S.M."/>
            <person name="Young A.E."/>
            <person name="Medrano J.F."/>
            <person name="Van Eenennaam A.L."/>
        </authorList>
    </citation>
    <scope>NUCLEOTIDE SEQUENCE [LARGE SCALE GENOMIC DNA]</scope>
    <source>
        <strain evidence="13 14">BTF92-0548A/99-0131</strain>
    </source>
</reference>
<dbReference type="Gene3D" id="3.30.460.10">
    <property type="entry name" value="Beta Polymerase, domain 2"/>
    <property type="match status" value="1"/>
</dbReference>
<dbReference type="EMBL" id="CP016908">
    <property type="protein sequence ID" value="APS00876.1"/>
    <property type="molecule type" value="Genomic_DNA"/>
</dbReference>
<feature type="domain" description="Poly A polymerase head" evidence="10">
    <location>
        <begin position="33"/>
        <end position="152"/>
    </location>
</feature>
<feature type="domain" description="tRNA nucleotidyltransferase/poly(A) polymerase RNA and SrmB- binding" evidence="11">
    <location>
        <begin position="182"/>
        <end position="239"/>
    </location>
</feature>
<evidence type="ECO:0000259" key="12">
    <source>
        <dbReference type="Pfam" id="PF13735"/>
    </source>
</evidence>
<dbReference type="InterPro" id="IPR032810">
    <property type="entry name" value="CCA-adding_enz_C"/>
</dbReference>
<keyword evidence="14" id="KW-1185">Reference proteome</keyword>
<evidence type="ECO:0000259" key="11">
    <source>
        <dbReference type="Pfam" id="PF12627"/>
    </source>
</evidence>
<dbReference type="PANTHER" id="PTHR46173:SF1">
    <property type="entry name" value="CCA TRNA NUCLEOTIDYLTRANSFERASE 1, MITOCHONDRIAL"/>
    <property type="match status" value="1"/>
</dbReference>
<dbReference type="InterPro" id="IPR003607">
    <property type="entry name" value="HD/PDEase_dom"/>
</dbReference>
<proteinExistence type="inferred from homology"/>
<feature type="domain" description="CCA-adding enzyme C-terminal" evidence="12">
    <location>
        <begin position="307"/>
        <end position="450"/>
    </location>
</feature>
<dbReference type="GO" id="GO:0008033">
    <property type="term" value="P:tRNA processing"/>
    <property type="evidence" value="ECO:0007669"/>
    <property type="project" value="UniProtKB-KW"/>
</dbReference>
<dbReference type="InterPro" id="IPR002646">
    <property type="entry name" value="PolA_pol_head_dom"/>
</dbReference>
<evidence type="ECO:0000256" key="6">
    <source>
        <dbReference type="ARBA" id="ARBA00022741"/>
    </source>
</evidence>
<comment type="cofactor">
    <cofactor evidence="1">
        <name>Mg(2+)</name>
        <dbReference type="ChEBI" id="CHEBI:18420"/>
    </cofactor>
</comment>
<dbReference type="SUPFAM" id="SSF81301">
    <property type="entry name" value="Nucleotidyltransferase"/>
    <property type="match status" value="1"/>
</dbReference>
<evidence type="ECO:0000313" key="14">
    <source>
        <dbReference type="Proteomes" id="UP000185544"/>
    </source>
</evidence>
<dbReference type="Pfam" id="PF01743">
    <property type="entry name" value="PolyA_pol"/>
    <property type="match status" value="1"/>
</dbReference>
<dbReference type="GO" id="GO:0000049">
    <property type="term" value="F:tRNA binding"/>
    <property type="evidence" value="ECO:0007669"/>
    <property type="project" value="TreeGrafter"/>
</dbReference>
<comment type="similarity">
    <text evidence="9">Belongs to the tRNA nucleotidyltransferase/poly(A) polymerase family.</text>
</comment>
<evidence type="ECO:0000256" key="1">
    <source>
        <dbReference type="ARBA" id="ARBA00001946"/>
    </source>
</evidence>
<name>A0A1L6MZC1_9BACT</name>
<dbReference type="InterPro" id="IPR043519">
    <property type="entry name" value="NT_sf"/>
</dbReference>
<evidence type="ECO:0000256" key="2">
    <source>
        <dbReference type="ARBA" id="ARBA00022679"/>
    </source>
</evidence>
<dbReference type="Pfam" id="PF12627">
    <property type="entry name" value="PolyA_pol_RNAbd"/>
    <property type="match status" value="1"/>
</dbReference>
<evidence type="ECO:0000256" key="9">
    <source>
        <dbReference type="RuleBase" id="RU003953"/>
    </source>
</evidence>
<dbReference type="AlphaFoldDB" id="A0A1L6MZC1"/>
<sequence>MQYRINLPFLMTLIPRGVFAVSQRLQAHGKRSWLVGGCVRDLLLGRHGCDWDFATDAVPDDVMRIFSHVIPTGIRHGTVTVIHGKEHYEVTTLRGEAPYTDGRRPDFVYFVSDLEADLARRDFTINAIALDLLQERLIDPFGGLSDLKRGLLKAVGNPLARFCEDGLRILRAARFVATLSVELDPATELAMDKALDTYRKVSQERVRGEWLKTMKAASPSRAFEVMRKAGILQVTCPELLEGVGFAQNRYHAYDVWRHNLECMDRCRGDPILRVAALMHDIGKPRTRGWSEKHQDYTFYNHDQVGAEMVGRICRRLRFSNEEQQRIAHLVRCHMFYYTPEWTDAAVRRWVKRVGPEHMESFYTLHEADVLSKGKETADGLESLAGLKAHVNRVLAQGATFSTRDLAVNGGELIKELGLQPGPLVGQLLRSLLEEVLIDSSVNCRQALLERARALLRSSISST</sequence>
<dbReference type="STRING" id="1882918.BCY86_03725"/>
<dbReference type="GO" id="GO:0046872">
    <property type="term" value="F:metal ion binding"/>
    <property type="evidence" value="ECO:0007669"/>
    <property type="project" value="UniProtKB-KW"/>
</dbReference>
<dbReference type="CDD" id="cd05398">
    <property type="entry name" value="NT_ClassII-CCAase"/>
    <property type="match status" value="1"/>
</dbReference>
<dbReference type="GO" id="GO:0000166">
    <property type="term" value="F:nucleotide binding"/>
    <property type="evidence" value="ECO:0007669"/>
    <property type="project" value="UniProtKB-KW"/>
</dbReference>
<evidence type="ECO:0000256" key="5">
    <source>
        <dbReference type="ARBA" id="ARBA00022723"/>
    </source>
</evidence>
<keyword evidence="5" id="KW-0479">Metal-binding</keyword>
<evidence type="ECO:0000256" key="8">
    <source>
        <dbReference type="ARBA" id="ARBA00022884"/>
    </source>
</evidence>
<dbReference type="GO" id="GO:0016779">
    <property type="term" value="F:nucleotidyltransferase activity"/>
    <property type="evidence" value="ECO:0007669"/>
    <property type="project" value="UniProtKB-KW"/>
</dbReference>
<dbReference type="SUPFAM" id="SSF81891">
    <property type="entry name" value="Poly A polymerase C-terminal region-like"/>
    <property type="match status" value="1"/>
</dbReference>
<protein>
    <recommendedName>
        <fullName evidence="15">HD domain-containing protein</fullName>
    </recommendedName>
</protein>
<accession>A0A1L6MZC1</accession>
<keyword evidence="4" id="KW-0548">Nucleotidyltransferase</keyword>
<dbReference type="NCBIfam" id="TIGR00277">
    <property type="entry name" value="HDIG"/>
    <property type="match status" value="1"/>
</dbReference>
<evidence type="ECO:0000259" key="10">
    <source>
        <dbReference type="Pfam" id="PF01743"/>
    </source>
</evidence>
<dbReference type="PANTHER" id="PTHR46173">
    <property type="entry name" value="CCA TRNA NUCLEOTIDYLTRANSFERASE 1, MITOCHONDRIAL"/>
    <property type="match status" value="1"/>
</dbReference>
<evidence type="ECO:0000256" key="7">
    <source>
        <dbReference type="ARBA" id="ARBA00022842"/>
    </source>
</evidence>
<dbReference type="InterPro" id="IPR032828">
    <property type="entry name" value="PolyA_RNA-bd"/>
</dbReference>
<dbReference type="Proteomes" id="UP000185544">
    <property type="component" value="Chromosome"/>
</dbReference>
<keyword evidence="8 9" id="KW-0694">RNA-binding</keyword>
<evidence type="ECO:0008006" key="15">
    <source>
        <dbReference type="Google" id="ProtNLM"/>
    </source>
</evidence>
<dbReference type="InterPro" id="IPR006675">
    <property type="entry name" value="HDIG_dom"/>
</dbReference>
<gene>
    <name evidence="13" type="ORF">BCY86_03725</name>
</gene>